<dbReference type="PANTHER" id="PTHR45947">
    <property type="entry name" value="SULFOQUINOVOSYL TRANSFERASE SQD2"/>
    <property type="match status" value="1"/>
</dbReference>
<dbReference type="RefSeq" id="WP_094545344.1">
    <property type="nucleotide sequence ID" value="NZ_MQWB01000001.1"/>
</dbReference>
<dbReference type="AlphaFoldDB" id="A0A259TVJ9"/>
<dbReference type="GO" id="GO:0016757">
    <property type="term" value="F:glycosyltransferase activity"/>
    <property type="evidence" value="ECO:0007669"/>
    <property type="project" value="TreeGrafter"/>
</dbReference>
<dbReference type="Gene3D" id="3.40.50.2000">
    <property type="entry name" value="Glycogen Phosphorylase B"/>
    <property type="match status" value="3"/>
</dbReference>
<dbReference type="InterPro" id="IPR050194">
    <property type="entry name" value="Glycosyltransferase_grp1"/>
</dbReference>
<accession>A0A259TVJ9</accession>
<name>A0A259TVJ9_9BACT</name>
<proteinExistence type="predicted"/>
<dbReference type="EMBL" id="MQWB01000001">
    <property type="protein sequence ID" value="OZC01726.1"/>
    <property type="molecule type" value="Genomic_DNA"/>
</dbReference>
<evidence type="ECO:0008006" key="3">
    <source>
        <dbReference type="Google" id="ProtNLM"/>
    </source>
</evidence>
<reference evidence="1 2" key="1">
    <citation type="submission" date="2016-11" db="EMBL/GenBank/DDBJ databases">
        <title>Study of marine rhodopsin-containing bacteria.</title>
        <authorList>
            <person name="Yoshizawa S."/>
            <person name="Kumagai Y."/>
            <person name="Kogure K."/>
        </authorList>
    </citation>
    <scope>NUCLEOTIDE SEQUENCE [LARGE SCALE GENOMIC DNA]</scope>
    <source>
        <strain evidence="1 2">SG-29</strain>
    </source>
</reference>
<dbReference type="PANTHER" id="PTHR45947:SF3">
    <property type="entry name" value="SULFOQUINOVOSYL TRANSFERASE SQD2"/>
    <property type="match status" value="1"/>
</dbReference>
<dbReference type="Pfam" id="PF13692">
    <property type="entry name" value="Glyco_trans_1_4"/>
    <property type="match status" value="1"/>
</dbReference>
<sequence length="556" mass="58777">MSPEPSPQSPPLGVVHGYGFSGAGSNLWTRAVLRALAANGRNVHVVCQESNPARFDFVSEAWTLSASGEKTQSVAPRETGYPGRVTVHVPDLEVLPAYVRPSRPSSYVVYIPDLEDAPLAEYIARNARALERVAKENGVTGWVVNHTVMMAVAAARARAEGGAPFAILPHGSAIEYVVKKEQRSRDLAEEAARAASAVWALNGEMEGRIKEVFAGLDGIEAKMDRMPVGTDTSVFQLVAREDRPRAVEQIGQAAGSARGRTAQQEAGLRQRLEALAPGASDEAVHEALASGEYERSAPDAALEAKLGGIDWAEAKTVVFVGRLIAAKGMPALMMAFPRVAAAHPGARLIVAGTGGLREALEALAWALARGRADLVRQIVRLGGALEGAGGLDAEPFFAAQAFLDGLDEAGEADTYFATAQEALTDNSVVFTGFLDHAALGPLYGLADAGAFPSVVREASPLVVPESAAAGVLPVGPDIGGMGDSLRTLADGLPPEARALLLVRPEAEHRVGDLADRLSRALEHPRQYAAELRREAEARFDWRAIAERLATRLDALA</sequence>
<dbReference type="InParanoid" id="A0A259TVJ9"/>
<dbReference type="Proteomes" id="UP000216446">
    <property type="component" value="Unassembled WGS sequence"/>
</dbReference>
<evidence type="ECO:0000313" key="2">
    <source>
        <dbReference type="Proteomes" id="UP000216446"/>
    </source>
</evidence>
<dbReference type="SUPFAM" id="SSF53756">
    <property type="entry name" value="UDP-Glycosyltransferase/glycogen phosphorylase"/>
    <property type="match status" value="1"/>
</dbReference>
<keyword evidence="2" id="KW-1185">Reference proteome</keyword>
<dbReference type="OrthoDB" id="1046785at2"/>
<gene>
    <name evidence="1" type="ORF">BSZ36_01235</name>
</gene>
<protein>
    <recommendedName>
        <fullName evidence="3">Glycosyltransferase subfamily 4-like N-terminal domain-containing protein</fullName>
    </recommendedName>
</protein>
<comment type="caution">
    <text evidence="1">The sequence shown here is derived from an EMBL/GenBank/DDBJ whole genome shotgun (WGS) entry which is preliminary data.</text>
</comment>
<evidence type="ECO:0000313" key="1">
    <source>
        <dbReference type="EMBL" id="OZC01726.1"/>
    </source>
</evidence>
<organism evidence="1 2">
    <name type="scientific">Rubricoccus marinus</name>
    <dbReference type="NCBI Taxonomy" id="716817"/>
    <lineage>
        <taxon>Bacteria</taxon>
        <taxon>Pseudomonadati</taxon>
        <taxon>Rhodothermota</taxon>
        <taxon>Rhodothermia</taxon>
        <taxon>Rhodothermales</taxon>
        <taxon>Rubricoccaceae</taxon>
        <taxon>Rubricoccus</taxon>
    </lineage>
</organism>